<dbReference type="AlphaFoldDB" id="A0A5P8NZ89"/>
<dbReference type="EMBL" id="CP043617">
    <property type="protein sequence ID" value="QFR48748.1"/>
    <property type="molecule type" value="Genomic_DNA"/>
</dbReference>
<accession>A0A5P8NZ89</accession>
<dbReference type="PANTHER" id="PTHR30399:SF1">
    <property type="entry name" value="UTP PYROPHOSPHATASE"/>
    <property type="match status" value="1"/>
</dbReference>
<evidence type="ECO:0000259" key="1">
    <source>
        <dbReference type="Pfam" id="PF01863"/>
    </source>
</evidence>
<protein>
    <submittedName>
        <fullName evidence="2">M48 family metallopeptidase</fullName>
    </submittedName>
</protein>
<proteinExistence type="predicted"/>
<evidence type="ECO:0000313" key="3">
    <source>
        <dbReference type="Proteomes" id="UP000326944"/>
    </source>
</evidence>
<name>A0A5P8NZ89_9BACT</name>
<dbReference type="InterPro" id="IPR053136">
    <property type="entry name" value="UTP_pyrophosphatase-like"/>
</dbReference>
<dbReference type="PANTHER" id="PTHR30399">
    <property type="entry name" value="UNCHARACTERIZED PROTEIN YGJP"/>
    <property type="match status" value="1"/>
</dbReference>
<dbReference type="Gene3D" id="3.30.2010.10">
    <property type="entry name" value="Metalloproteases ('zincins'), catalytic domain"/>
    <property type="match status" value="1"/>
</dbReference>
<sequence>MKKLKYLSHYPPSVQKQVQALIDADKLENYLLGKYPKPHSYKNDKALFSYVQDIKNEYMKKTAPLSKVVYDGKINVIHNALGTHHFVSRVQGSKLKAKNEIRVAPMFKNTPEEFLQMIVVHELAHFKEKEHNKAFYKLCEHMFCDYHQVEFDLRLYLTHMDIKVKIQVWNN</sequence>
<feature type="domain" description="YgjP-like metallopeptidase" evidence="1">
    <location>
        <begin position="71"/>
        <end position="153"/>
    </location>
</feature>
<dbReference type="Pfam" id="PF01863">
    <property type="entry name" value="YgjP-like"/>
    <property type="match status" value="1"/>
</dbReference>
<dbReference type="KEGG" id="sulg:FJR48_03035"/>
<organism evidence="2 3">
    <name type="scientific">Sulfurimonas lithotrophica</name>
    <dbReference type="NCBI Taxonomy" id="2590022"/>
    <lineage>
        <taxon>Bacteria</taxon>
        <taxon>Pseudomonadati</taxon>
        <taxon>Campylobacterota</taxon>
        <taxon>Epsilonproteobacteria</taxon>
        <taxon>Campylobacterales</taxon>
        <taxon>Sulfurimonadaceae</taxon>
        <taxon>Sulfurimonas</taxon>
    </lineage>
</organism>
<dbReference type="OrthoDB" id="9000630at2"/>
<dbReference type="InterPro" id="IPR002725">
    <property type="entry name" value="YgjP-like_metallopeptidase"/>
</dbReference>
<reference evidence="2 3" key="1">
    <citation type="submission" date="2019-09" db="EMBL/GenBank/DDBJ databases">
        <title>Sulfurimonas gotlandica sp. nov., a chemoautotrophic and psychrotolerant epsilonproteobacterium isolated from a pelagic redoxcline, and an emended description of the genus Sulfurimonas.</title>
        <authorList>
            <person name="Wang S."/>
            <person name="Jiang L."/>
            <person name="Shao S."/>
        </authorList>
    </citation>
    <scope>NUCLEOTIDE SEQUENCE [LARGE SCALE GENOMIC DNA]</scope>
    <source>
        <strain evidence="2 3">GYSZ_1</strain>
    </source>
</reference>
<gene>
    <name evidence="2" type="ORF">FJR48_03035</name>
</gene>
<evidence type="ECO:0000313" key="2">
    <source>
        <dbReference type="EMBL" id="QFR48748.1"/>
    </source>
</evidence>
<dbReference type="Proteomes" id="UP000326944">
    <property type="component" value="Chromosome"/>
</dbReference>
<keyword evidence="3" id="KW-1185">Reference proteome</keyword>
<dbReference type="RefSeq" id="WP_152306691.1">
    <property type="nucleotide sequence ID" value="NZ_CP043617.1"/>
</dbReference>